<keyword evidence="5 7" id="KW-0472">Membrane</keyword>
<accession>A0A1Y2DAK2</accession>
<evidence type="ECO:0000256" key="1">
    <source>
        <dbReference type="ARBA" id="ARBA00004370"/>
    </source>
</evidence>
<evidence type="ECO:0000313" key="9">
    <source>
        <dbReference type="Proteomes" id="UP000193467"/>
    </source>
</evidence>
<protein>
    <submittedName>
        <fullName evidence="8">Uncharacterized protein</fullName>
    </submittedName>
</protein>
<evidence type="ECO:0000256" key="7">
    <source>
        <dbReference type="SAM" id="Phobius"/>
    </source>
</evidence>
<dbReference type="AlphaFoldDB" id="A0A1Y2DAK2"/>
<comment type="caution">
    <text evidence="8">The sequence shown here is derived from an EMBL/GenBank/DDBJ whole genome shotgun (WGS) entry which is preliminary data.</text>
</comment>
<sequence length="108" mass="12855">MPRKDPPPYSVDTPPYPATPTSEGHPPLVPGQPVEYYDRPAGFHRRRQRRFDEYDEVEICWLIVFILFVPFFVVLSRTGCTWEVWLNVLLFCLFYPFAVWHAVWVLLR</sequence>
<evidence type="ECO:0000256" key="3">
    <source>
        <dbReference type="ARBA" id="ARBA00022692"/>
    </source>
</evidence>
<organism evidence="8 9">
    <name type="scientific">Leucosporidium creatinivorum</name>
    <dbReference type="NCBI Taxonomy" id="106004"/>
    <lineage>
        <taxon>Eukaryota</taxon>
        <taxon>Fungi</taxon>
        <taxon>Dikarya</taxon>
        <taxon>Basidiomycota</taxon>
        <taxon>Pucciniomycotina</taxon>
        <taxon>Microbotryomycetes</taxon>
        <taxon>Leucosporidiales</taxon>
        <taxon>Leucosporidium</taxon>
    </lineage>
</organism>
<dbReference type="EMBL" id="MCGR01000087">
    <property type="protein sequence ID" value="ORY56184.1"/>
    <property type="molecule type" value="Genomic_DNA"/>
</dbReference>
<comment type="subcellular location">
    <subcellularLocation>
        <location evidence="1">Membrane</location>
    </subcellularLocation>
</comment>
<name>A0A1Y2DAK2_9BASI</name>
<dbReference type="Proteomes" id="UP000193467">
    <property type="component" value="Unassembled WGS sequence"/>
</dbReference>
<proteinExistence type="inferred from homology"/>
<keyword evidence="3 7" id="KW-0812">Transmembrane</keyword>
<dbReference type="Pfam" id="PF01679">
    <property type="entry name" value="Pmp3"/>
    <property type="match status" value="1"/>
</dbReference>
<feature type="transmembrane region" description="Helical" evidence="7">
    <location>
        <begin position="59"/>
        <end position="78"/>
    </location>
</feature>
<dbReference type="InParanoid" id="A0A1Y2DAK2"/>
<evidence type="ECO:0000256" key="5">
    <source>
        <dbReference type="ARBA" id="ARBA00023136"/>
    </source>
</evidence>
<feature type="transmembrane region" description="Helical" evidence="7">
    <location>
        <begin position="84"/>
        <end position="107"/>
    </location>
</feature>
<evidence type="ECO:0000256" key="6">
    <source>
        <dbReference type="SAM" id="MobiDB-lite"/>
    </source>
</evidence>
<dbReference type="GO" id="GO:0016020">
    <property type="term" value="C:membrane"/>
    <property type="evidence" value="ECO:0007669"/>
    <property type="project" value="UniProtKB-SubCell"/>
</dbReference>
<gene>
    <name evidence="8" type="ORF">BCR35DRAFT_214988</name>
</gene>
<evidence type="ECO:0000313" key="8">
    <source>
        <dbReference type="EMBL" id="ORY56184.1"/>
    </source>
</evidence>
<keyword evidence="4 7" id="KW-1133">Transmembrane helix</keyword>
<evidence type="ECO:0000256" key="2">
    <source>
        <dbReference type="ARBA" id="ARBA00009530"/>
    </source>
</evidence>
<keyword evidence="9" id="KW-1185">Reference proteome</keyword>
<comment type="similarity">
    <text evidence="2">Belongs to the UPF0057 (PMP3) family.</text>
</comment>
<reference evidence="8 9" key="1">
    <citation type="submission" date="2016-07" db="EMBL/GenBank/DDBJ databases">
        <title>Pervasive Adenine N6-methylation of Active Genes in Fungi.</title>
        <authorList>
            <consortium name="DOE Joint Genome Institute"/>
            <person name="Mondo S.J."/>
            <person name="Dannebaum R.O."/>
            <person name="Kuo R.C."/>
            <person name="Labutti K."/>
            <person name="Haridas S."/>
            <person name="Kuo A."/>
            <person name="Salamov A."/>
            <person name="Ahrendt S.R."/>
            <person name="Lipzen A."/>
            <person name="Sullivan W."/>
            <person name="Andreopoulos W.B."/>
            <person name="Clum A."/>
            <person name="Lindquist E."/>
            <person name="Daum C."/>
            <person name="Ramamoorthy G.K."/>
            <person name="Gryganskyi A."/>
            <person name="Culley D."/>
            <person name="Magnuson J.K."/>
            <person name="James T.Y."/>
            <person name="O'Malley M.A."/>
            <person name="Stajich J.E."/>
            <person name="Spatafora J.W."/>
            <person name="Visel A."/>
            <person name="Grigoriev I.V."/>
        </authorList>
    </citation>
    <scope>NUCLEOTIDE SEQUENCE [LARGE SCALE GENOMIC DNA]</scope>
    <source>
        <strain evidence="8 9">62-1032</strain>
    </source>
</reference>
<feature type="region of interest" description="Disordered" evidence="6">
    <location>
        <begin position="1"/>
        <end position="30"/>
    </location>
</feature>
<evidence type="ECO:0000256" key="4">
    <source>
        <dbReference type="ARBA" id="ARBA00022989"/>
    </source>
</evidence>
<dbReference type="InterPro" id="IPR000612">
    <property type="entry name" value="PMP3"/>
</dbReference>